<feature type="binding site" evidence="8">
    <location>
        <position position="107"/>
    </location>
    <ligand>
        <name>Zn(2+)</name>
        <dbReference type="ChEBI" id="CHEBI:29105"/>
    </ligand>
</feature>
<keyword evidence="6 10" id="KW-0413">Isomerase</keyword>
<proteinExistence type="inferred from homology"/>
<evidence type="ECO:0000313" key="11">
    <source>
        <dbReference type="Proteomes" id="UP000242755"/>
    </source>
</evidence>
<dbReference type="GO" id="GO:0009298">
    <property type="term" value="P:GDP-mannose biosynthetic process"/>
    <property type="evidence" value="ECO:0007669"/>
    <property type="project" value="InterPro"/>
</dbReference>
<dbReference type="Pfam" id="PF20511">
    <property type="entry name" value="PMI_typeI_cat"/>
    <property type="match status" value="1"/>
</dbReference>
<evidence type="ECO:0000313" key="10">
    <source>
        <dbReference type="EMBL" id="PKY69582.1"/>
    </source>
</evidence>
<evidence type="ECO:0000256" key="3">
    <source>
        <dbReference type="ARBA" id="ARBA00011956"/>
    </source>
</evidence>
<dbReference type="Proteomes" id="UP000242755">
    <property type="component" value="Unassembled WGS sequence"/>
</dbReference>
<dbReference type="NCBIfam" id="TIGR00218">
    <property type="entry name" value="manA"/>
    <property type="match status" value="1"/>
</dbReference>
<dbReference type="PANTHER" id="PTHR10309:SF0">
    <property type="entry name" value="MANNOSE-6-PHOSPHATE ISOMERASE"/>
    <property type="match status" value="1"/>
</dbReference>
<evidence type="ECO:0000256" key="5">
    <source>
        <dbReference type="ARBA" id="ARBA00022833"/>
    </source>
</evidence>
<evidence type="ECO:0000259" key="9">
    <source>
        <dbReference type="Pfam" id="PF20511"/>
    </source>
</evidence>
<evidence type="ECO:0000256" key="8">
    <source>
        <dbReference type="PIRSR" id="PIRSR001480-2"/>
    </source>
</evidence>
<evidence type="ECO:0000256" key="1">
    <source>
        <dbReference type="ARBA" id="ARBA00000757"/>
    </source>
</evidence>
<dbReference type="InterPro" id="IPR001250">
    <property type="entry name" value="Man6P_Isoase-1"/>
</dbReference>
<comment type="cofactor">
    <cofactor evidence="8">
        <name>Zn(2+)</name>
        <dbReference type="ChEBI" id="CHEBI:29105"/>
    </cofactor>
    <text evidence="8">Binds 1 zinc ion per subunit.</text>
</comment>
<evidence type="ECO:0000256" key="2">
    <source>
        <dbReference type="ARBA" id="ARBA00010772"/>
    </source>
</evidence>
<dbReference type="PRINTS" id="PR00714">
    <property type="entry name" value="MAN6PISMRASE"/>
</dbReference>
<feature type="active site" evidence="7">
    <location>
        <position position="299"/>
    </location>
</feature>
<dbReference type="EMBL" id="PKGO01000010">
    <property type="protein sequence ID" value="PKY69582.1"/>
    <property type="molecule type" value="Genomic_DNA"/>
</dbReference>
<dbReference type="EC" id="5.3.1.8" evidence="3"/>
<feature type="domain" description="Phosphomannose isomerase type I catalytic" evidence="9">
    <location>
        <begin position="1"/>
        <end position="159"/>
    </location>
</feature>
<keyword evidence="5 8" id="KW-0862">Zinc</keyword>
<organism evidence="10 11">
    <name type="scientific">Brevibacterium ravenspurgense</name>
    <dbReference type="NCBI Taxonomy" id="479117"/>
    <lineage>
        <taxon>Bacteria</taxon>
        <taxon>Bacillati</taxon>
        <taxon>Actinomycetota</taxon>
        <taxon>Actinomycetes</taxon>
        <taxon>Micrococcales</taxon>
        <taxon>Brevibacteriaceae</taxon>
        <taxon>Brevibacterium</taxon>
    </lineage>
</organism>
<dbReference type="InterPro" id="IPR046457">
    <property type="entry name" value="PMI_typeI_cat"/>
</dbReference>
<reference evidence="10 11" key="1">
    <citation type="submission" date="2017-12" db="EMBL/GenBank/DDBJ databases">
        <title>Phylogenetic diversity of female urinary microbiome.</title>
        <authorList>
            <person name="Thomas-White K."/>
            <person name="Wolfe A.J."/>
        </authorList>
    </citation>
    <scope>NUCLEOTIDE SEQUENCE [LARGE SCALE GENOMIC DNA]</scope>
    <source>
        <strain evidence="10 11">UMB0426</strain>
    </source>
</reference>
<feature type="binding site" evidence="8">
    <location>
        <position position="144"/>
    </location>
    <ligand>
        <name>Zn(2+)</name>
        <dbReference type="ChEBI" id="CHEBI:29105"/>
    </ligand>
</feature>
<evidence type="ECO:0000256" key="4">
    <source>
        <dbReference type="ARBA" id="ARBA00022723"/>
    </source>
</evidence>
<comment type="caution">
    <text evidence="10">The sequence shown here is derived from an EMBL/GenBank/DDBJ whole genome shotgun (WGS) entry which is preliminary data.</text>
</comment>
<dbReference type="InterPro" id="IPR014710">
    <property type="entry name" value="RmlC-like_jellyroll"/>
</dbReference>
<dbReference type="RefSeq" id="WP_101672933.1">
    <property type="nucleotide sequence ID" value="NZ_PKGO01000010.1"/>
</dbReference>
<protein>
    <recommendedName>
        <fullName evidence="3">mannose-6-phosphate isomerase</fullName>
        <ecNumber evidence="3">5.3.1.8</ecNumber>
    </recommendedName>
</protein>
<evidence type="ECO:0000256" key="6">
    <source>
        <dbReference type="ARBA" id="ARBA00023235"/>
    </source>
</evidence>
<dbReference type="GO" id="GO:0008270">
    <property type="term" value="F:zinc ion binding"/>
    <property type="evidence" value="ECO:0007669"/>
    <property type="project" value="InterPro"/>
</dbReference>
<comment type="similarity">
    <text evidence="2">Belongs to the mannose-6-phosphate isomerase type 1 family.</text>
</comment>
<dbReference type="InterPro" id="IPR016305">
    <property type="entry name" value="Mannose-6-P_Isomerase"/>
</dbReference>
<accession>A0A2I1IEN5</accession>
<dbReference type="Gene3D" id="1.10.441.10">
    <property type="entry name" value="Phosphomannose Isomerase, domain 2"/>
    <property type="match status" value="1"/>
</dbReference>
<dbReference type="GO" id="GO:0005975">
    <property type="term" value="P:carbohydrate metabolic process"/>
    <property type="evidence" value="ECO:0007669"/>
    <property type="project" value="InterPro"/>
</dbReference>
<feature type="binding site" evidence="8">
    <location>
        <position position="109"/>
    </location>
    <ligand>
        <name>Zn(2+)</name>
        <dbReference type="ChEBI" id="CHEBI:29105"/>
    </ligand>
</feature>
<comment type="catalytic activity">
    <reaction evidence="1">
        <text>D-mannose 6-phosphate = D-fructose 6-phosphate</text>
        <dbReference type="Rhea" id="RHEA:12356"/>
        <dbReference type="ChEBI" id="CHEBI:58735"/>
        <dbReference type="ChEBI" id="CHEBI:61527"/>
        <dbReference type="EC" id="5.3.1.8"/>
    </reaction>
</comment>
<evidence type="ECO:0000256" key="7">
    <source>
        <dbReference type="PIRSR" id="PIRSR001480-1"/>
    </source>
</evidence>
<dbReference type="SUPFAM" id="SSF51182">
    <property type="entry name" value="RmlC-like cupins"/>
    <property type="match status" value="1"/>
</dbReference>
<dbReference type="PANTHER" id="PTHR10309">
    <property type="entry name" value="MANNOSE-6-PHOSPHATE ISOMERASE"/>
    <property type="match status" value="1"/>
</dbReference>
<dbReference type="STRING" id="1176165.GCA_001584405_02005"/>
<feature type="binding site" evidence="8">
    <location>
        <position position="280"/>
    </location>
    <ligand>
        <name>Zn(2+)</name>
        <dbReference type="ChEBI" id="CHEBI:29105"/>
    </ligand>
</feature>
<dbReference type="CDD" id="cd07011">
    <property type="entry name" value="cupin_PMI_type_I_N"/>
    <property type="match status" value="1"/>
</dbReference>
<dbReference type="PIRSF" id="PIRSF001480">
    <property type="entry name" value="Mannose-6-phosphate_isomerase"/>
    <property type="match status" value="1"/>
</dbReference>
<dbReference type="GO" id="GO:0005829">
    <property type="term" value="C:cytosol"/>
    <property type="evidence" value="ECO:0007669"/>
    <property type="project" value="TreeGrafter"/>
</dbReference>
<dbReference type="AlphaFoldDB" id="A0A2I1IEN5"/>
<keyword evidence="4 8" id="KW-0479">Metal-binding</keyword>
<dbReference type="GO" id="GO:0004476">
    <property type="term" value="F:mannose-6-phosphate isomerase activity"/>
    <property type="evidence" value="ECO:0007669"/>
    <property type="project" value="UniProtKB-EC"/>
</dbReference>
<gene>
    <name evidence="10" type="primary">manA</name>
    <name evidence="10" type="ORF">CYJ40_09780</name>
</gene>
<name>A0A2I1IEN5_9MICO</name>
<dbReference type="Gene3D" id="2.60.120.10">
    <property type="entry name" value="Jelly Rolls"/>
    <property type="match status" value="2"/>
</dbReference>
<sequence length="410" mass="43703">MLKLQGSPANYAWGSTTAIPALLEQAPTGEPIAEMWFGAHEARPSKVVWSAPASEQAYGIAVLPRTLSDVVAESPAAVLGEETIETFGPRLPFLLKLLAADKALSIQVHPDLEQAREGFARENAAGIPIDAPHRNYRDAWHKPELIYALSPFDALTGFREPHAIAATVDRLLAAEVPGTHAALLTWREVLAGDNPLQDSMNLLLDTPNFGAVADRLAAADIPEAAPDCDSRIGCDIDPIHILRMTNGDFPNDAGALVALMLNMVRMLPGQALAMKAGIPHAYLRGLGVEIMASSDNVVRGGLTSKHIDIPELQRLVRFEVQKPHIQHPDDSGLLDTGCRDFGMQVISCADNLQLGEDAPTIALCTSGEFQVSTDHGTQQLNPGDAYFIGADEAPPTFNGQGALFVGGLGG</sequence>
<dbReference type="InterPro" id="IPR011051">
    <property type="entry name" value="RmlC_Cupin_sf"/>
</dbReference>